<gene>
    <name evidence="1" type="ordered locus">SVI_3657</name>
</gene>
<keyword evidence="2" id="KW-1185">Reference proteome</keyword>
<proteinExistence type="predicted"/>
<name>D4ZC83_SHEVD</name>
<evidence type="ECO:0000313" key="1">
    <source>
        <dbReference type="EMBL" id="BAJ03628.1"/>
    </source>
</evidence>
<dbReference type="KEGG" id="svo:SVI_3657"/>
<dbReference type="HOGENOM" id="CLU_2221437_0_0_6"/>
<evidence type="ECO:0000313" key="2">
    <source>
        <dbReference type="Proteomes" id="UP000002350"/>
    </source>
</evidence>
<reference evidence="2" key="1">
    <citation type="journal article" date="2010" name="Mol. Biosyst.">
        <title>Complete genome sequence and comparative analysis of Shewanella violacea, a psychrophilic and piezophilic bacterium from deep sea floor sediments.</title>
        <authorList>
            <person name="Aono E."/>
            <person name="Baba T."/>
            <person name="Ara T."/>
            <person name="Nishi T."/>
            <person name="Nakamichi T."/>
            <person name="Inamoto E."/>
            <person name="Toyonaga H."/>
            <person name="Hasegawa M."/>
            <person name="Takai Y."/>
            <person name="Okumura Y."/>
            <person name="Baba M."/>
            <person name="Tomita M."/>
            <person name="Kato C."/>
            <person name="Oshima T."/>
            <person name="Nakasone K."/>
            <person name="Mori H."/>
        </authorList>
    </citation>
    <scope>NUCLEOTIDE SEQUENCE [LARGE SCALE GENOMIC DNA]</scope>
    <source>
        <strain evidence="2">JCM 10179 / CIP 106290 / LMG 19151 / DSS12</strain>
    </source>
</reference>
<organism evidence="1 2">
    <name type="scientific">Shewanella violacea (strain JCM 10179 / CIP 106290 / LMG 19151 / DSS12)</name>
    <dbReference type="NCBI Taxonomy" id="637905"/>
    <lineage>
        <taxon>Bacteria</taxon>
        <taxon>Pseudomonadati</taxon>
        <taxon>Pseudomonadota</taxon>
        <taxon>Gammaproteobacteria</taxon>
        <taxon>Alteromonadales</taxon>
        <taxon>Shewanellaceae</taxon>
        <taxon>Shewanella</taxon>
    </lineage>
</organism>
<dbReference type="EMBL" id="AP011177">
    <property type="protein sequence ID" value="BAJ03628.1"/>
    <property type="molecule type" value="Genomic_DNA"/>
</dbReference>
<dbReference type="AlphaFoldDB" id="D4ZC83"/>
<protein>
    <submittedName>
        <fullName evidence="1">Uncharacterized protein</fullName>
    </submittedName>
</protein>
<dbReference type="Proteomes" id="UP000002350">
    <property type="component" value="Chromosome"/>
</dbReference>
<sequence length="106" mass="11615">MKVDASSGSSASKSLPYRGAKIRVQKTGPPLFMGGHCTQVLQNNIESSRHIVVSTMALWPSMLTLTQFLPFSKSISTTKIARYSPEVEAGIIHFDGRVAISEFSNW</sequence>
<accession>D4ZC83</accession>